<proteinExistence type="predicted"/>
<feature type="signal peptide" evidence="1">
    <location>
        <begin position="1"/>
        <end position="19"/>
    </location>
</feature>
<evidence type="ECO:0000313" key="3">
    <source>
        <dbReference type="Proteomes" id="UP000321124"/>
    </source>
</evidence>
<reference evidence="2 3" key="1">
    <citation type="journal article" date="2019" name="Ecotoxicol. Environ. Saf.">
        <title>Microbial characterization of heavy metal resistant bacterial strains isolated from an electroplating wastewater treatment plant.</title>
        <authorList>
            <person name="Cai X."/>
            <person name="Zheng X."/>
            <person name="Zhang D."/>
            <person name="Iqbal W."/>
            <person name="Liu C."/>
            <person name="Yang B."/>
            <person name="Zhao X."/>
            <person name="Lu X."/>
            <person name="Mao Y."/>
        </authorList>
    </citation>
    <scope>NUCLEOTIDE SEQUENCE [LARGE SCALE GENOMIC DNA]</scope>
    <source>
        <strain evidence="2 3">Ni1-3</strain>
    </source>
</reference>
<dbReference type="Pfam" id="PF05960">
    <property type="entry name" value="DUF885"/>
    <property type="match status" value="1"/>
</dbReference>
<sequence length="601" mass="67623">MHKLFTPSLLICALSACSAAQPPSAPTAQTTVAVTQSTAKTMAPALQAIVDQSWQLQLSASPEMAYGMGDKSAAGKLQVLSPEALAKLNQGQIAILAQLKALDRSKLSKEDKINAQILEDQIQNEVDLYKYKDYYLPITAESGFHAYISSIAQGRFNTLEDYQNYLGKLKALPTYFAQQTHWLKQGLKEGITPPKATLKGFENSISAYILPVEKSSYFKPFTQYPSHFTEAQKAQLTQEGRASVEHNVLPTYQAFYDFMTQEYMPNTRENIAANSLPDGDAFYENRVRYYTTLNMTSAEVHELGLKEVKRIRQEMEQVIKSVGFKGSFADFLHFLRTDPQFYTTSADQLLKEAAFIAKKADAMLPKYFGKLPRKPYGIAPVPAEIAPKYTSGRYSGSNRDDEPGYYWVNTYALDKRPLYELEALTLHEAVPGHHLQISLNSELSSLPDFRRYSYISAFGEGWGLYSEYLGLEAGFYQDPYSNFGRLTYEMWRAARLVVDTGMHTQGWSREQAIEFMASNTALSLHNVTTEIDRYITWPGQALSYKIGELTIKRLRAKAEQALGDKFDIRAFHDAVLENGSVPMSVLEQQINDFIEAQKAAI</sequence>
<keyword evidence="1" id="KW-0732">Signal</keyword>
<accession>A0A5B8R3L6</accession>
<evidence type="ECO:0000256" key="1">
    <source>
        <dbReference type="SAM" id="SignalP"/>
    </source>
</evidence>
<dbReference type="PANTHER" id="PTHR33361:SF2">
    <property type="entry name" value="DUF885 DOMAIN-CONTAINING PROTEIN"/>
    <property type="match status" value="1"/>
</dbReference>
<evidence type="ECO:0000313" key="2">
    <source>
        <dbReference type="EMBL" id="QDZ92859.1"/>
    </source>
</evidence>
<dbReference type="PROSITE" id="PS51257">
    <property type="entry name" value="PROKAR_LIPOPROTEIN"/>
    <property type="match status" value="1"/>
</dbReference>
<protein>
    <submittedName>
        <fullName evidence="2">DUF885 domain-containing protein</fullName>
    </submittedName>
</protein>
<feature type="chain" id="PRO_5023100537" evidence="1">
    <location>
        <begin position="20"/>
        <end position="601"/>
    </location>
</feature>
<dbReference type="Proteomes" id="UP000321124">
    <property type="component" value="Chromosome"/>
</dbReference>
<dbReference type="EMBL" id="CP031775">
    <property type="protein sequence ID" value="QDZ92859.1"/>
    <property type="molecule type" value="Genomic_DNA"/>
</dbReference>
<name>A0A5B8R3L6_9GAMM</name>
<dbReference type="RefSeq" id="WP_208660703.1">
    <property type="nucleotide sequence ID" value="NZ_CP031775.2"/>
</dbReference>
<dbReference type="KEGG" id="sdeo:D0436_21690"/>
<dbReference type="PANTHER" id="PTHR33361">
    <property type="entry name" value="GLR0591 PROTEIN"/>
    <property type="match status" value="1"/>
</dbReference>
<organism evidence="2 3">
    <name type="scientific">Shewanella decolorationis</name>
    <dbReference type="NCBI Taxonomy" id="256839"/>
    <lineage>
        <taxon>Bacteria</taxon>
        <taxon>Pseudomonadati</taxon>
        <taxon>Pseudomonadota</taxon>
        <taxon>Gammaproteobacteria</taxon>
        <taxon>Alteromonadales</taxon>
        <taxon>Shewanellaceae</taxon>
        <taxon>Shewanella</taxon>
    </lineage>
</organism>
<dbReference type="AlphaFoldDB" id="A0A5B8R3L6"/>
<dbReference type="InterPro" id="IPR010281">
    <property type="entry name" value="DUF885"/>
</dbReference>
<gene>
    <name evidence="2" type="ORF">D0436_21690</name>
</gene>